<evidence type="ECO:0000313" key="3">
    <source>
        <dbReference type="Proteomes" id="UP000198287"/>
    </source>
</evidence>
<dbReference type="Proteomes" id="UP000198287">
    <property type="component" value="Unassembled WGS sequence"/>
</dbReference>
<feature type="transmembrane region" description="Helical" evidence="1">
    <location>
        <begin position="144"/>
        <end position="170"/>
    </location>
</feature>
<dbReference type="AlphaFoldDB" id="A0A226DHH7"/>
<keyword evidence="1" id="KW-0472">Membrane</keyword>
<evidence type="ECO:0008006" key="4">
    <source>
        <dbReference type="Google" id="ProtNLM"/>
    </source>
</evidence>
<evidence type="ECO:0000313" key="2">
    <source>
        <dbReference type="EMBL" id="OXA44304.1"/>
    </source>
</evidence>
<feature type="transmembrane region" description="Helical" evidence="1">
    <location>
        <begin position="282"/>
        <end position="301"/>
    </location>
</feature>
<feature type="transmembrane region" description="Helical" evidence="1">
    <location>
        <begin position="190"/>
        <end position="216"/>
    </location>
</feature>
<accession>A0A226DHH7</accession>
<name>A0A226DHH7_FOLCA</name>
<feature type="transmembrane region" description="Helical" evidence="1">
    <location>
        <begin position="248"/>
        <end position="270"/>
    </location>
</feature>
<reference evidence="2 3" key="1">
    <citation type="submission" date="2015-12" db="EMBL/GenBank/DDBJ databases">
        <title>The genome of Folsomia candida.</title>
        <authorList>
            <person name="Faddeeva A."/>
            <person name="Derks M.F."/>
            <person name="Anvar Y."/>
            <person name="Smit S."/>
            <person name="Van Straalen N."/>
            <person name="Roelofs D."/>
        </authorList>
    </citation>
    <scope>NUCLEOTIDE SEQUENCE [LARGE SCALE GENOMIC DNA]</scope>
    <source>
        <strain evidence="2 3">VU population</strain>
        <tissue evidence="2">Whole body</tissue>
    </source>
</reference>
<protein>
    <recommendedName>
        <fullName evidence="4">Odorant receptor</fullName>
    </recommendedName>
</protein>
<gene>
    <name evidence="2" type="ORF">Fcan01_20835</name>
</gene>
<evidence type="ECO:0000256" key="1">
    <source>
        <dbReference type="SAM" id="Phobius"/>
    </source>
</evidence>
<sequence>MEGAFVTVETFIEKYTFLYKFPPVFGKPLGKNAKRKFTQFGVASVLNIGYVVAIVLVLHVGYTDKLEVGLVVMFAQIMFLMEAVTSLWCDYALFFSWEEMNWISRELRRLVTSTRGPPTKKSKTNTWLVSLATHQFVSTYQNVALVWLGVVLTTFIGLKYDTAFYLIQMLAPRQSGWEWSLSGKLVRSSFSAYFGYLQVIGTSTMSLLGLEFVYYASKILEQMNRQPVTGGKIAYNSIALLIQRINQIIAWPMTVAIAGASVIFICAFNASVKRYEGLPQILTPAFVALALGMAILAGQALNSGAGVLVNSSDWLDTYKVDEEGNKNRKYFERECRSLQPVSLICGGFGEISKVTMLNLYAVWLDQSVSVLLAFA</sequence>
<keyword evidence="1" id="KW-1133">Transmembrane helix</keyword>
<keyword evidence="1" id="KW-0812">Transmembrane</keyword>
<keyword evidence="3" id="KW-1185">Reference proteome</keyword>
<comment type="caution">
    <text evidence="2">The sequence shown here is derived from an EMBL/GenBank/DDBJ whole genome shotgun (WGS) entry which is preliminary data.</text>
</comment>
<feature type="transmembrane region" description="Helical" evidence="1">
    <location>
        <begin position="40"/>
        <end position="62"/>
    </location>
</feature>
<dbReference type="EMBL" id="LNIX01000019">
    <property type="protein sequence ID" value="OXA44304.1"/>
    <property type="molecule type" value="Genomic_DNA"/>
</dbReference>
<feature type="transmembrane region" description="Helical" evidence="1">
    <location>
        <begin position="68"/>
        <end position="95"/>
    </location>
</feature>
<proteinExistence type="predicted"/>
<organism evidence="2 3">
    <name type="scientific">Folsomia candida</name>
    <name type="common">Springtail</name>
    <dbReference type="NCBI Taxonomy" id="158441"/>
    <lineage>
        <taxon>Eukaryota</taxon>
        <taxon>Metazoa</taxon>
        <taxon>Ecdysozoa</taxon>
        <taxon>Arthropoda</taxon>
        <taxon>Hexapoda</taxon>
        <taxon>Collembola</taxon>
        <taxon>Entomobryomorpha</taxon>
        <taxon>Isotomoidea</taxon>
        <taxon>Isotomidae</taxon>
        <taxon>Proisotominae</taxon>
        <taxon>Folsomia</taxon>
    </lineage>
</organism>